<dbReference type="Pfam" id="PF08000">
    <property type="entry name" value="bPH_1"/>
    <property type="match status" value="1"/>
</dbReference>
<organism evidence="2 3">
    <name type="scientific">Brevibacterium sandarakinum</name>
    <dbReference type="NCBI Taxonomy" id="629680"/>
    <lineage>
        <taxon>Bacteria</taxon>
        <taxon>Bacillati</taxon>
        <taxon>Actinomycetota</taxon>
        <taxon>Actinomycetes</taxon>
        <taxon>Micrococcales</taxon>
        <taxon>Brevibacteriaceae</taxon>
        <taxon>Brevibacterium</taxon>
    </lineage>
</organism>
<evidence type="ECO:0000259" key="1">
    <source>
        <dbReference type="Pfam" id="PF08000"/>
    </source>
</evidence>
<dbReference type="STRING" id="629680.SAMN04489751_0428"/>
<dbReference type="SUPFAM" id="SSF50729">
    <property type="entry name" value="PH domain-like"/>
    <property type="match status" value="1"/>
</dbReference>
<dbReference type="EMBL" id="LT629739">
    <property type="protein sequence ID" value="SDR78095.1"/>
    <property type="molecule type" value="Genomic_DNA"/>
</dbReference>
<dbReference type="CDD" id="cd13225">
    <property type="entry name" value="PH-like_bacteria"/>
    <property type="match status" value="1"/>
</dbReference>
<sequence>MIRLWLQNFRHLQHGHSHRSAPIPDDLGPILVTGETPISAFRTIRDSAIFTNKRLIIRDAQGLSGKKIEMYSIPYSSINMWSSENSGKLDFNAELELWTRAGHLKIKIGKGLDVRKLDNLIAQAVIG</sequence>
<evidence type="ECO:0000313" key="2">
    <source>
        <dbReference type="EMBL" id="SDR78095.1"/>
    </source>
</evidence>
<keyword evidence="3" id="KW-1185">Reference proteome</keyword>
<dbReference type="InterPro" id="IPR037063">
    <property type="entry name" value="PHb_sf"/>
</dbReference>
<dbReference type="InterPro" id="IPR012544">
    <property type="entry name" value="PHb"/>
</dbReference>
<dbReference type="AlphaFoldDB" id="A0A1H1LVP2"/>
<name>A0A1H1LVP2_BRESA</name>
<dbReference type="Proteomes" id="UP000199700">
    <property type="component" value="Chromosome"/>
</dbReference>
<proteinExistence type="predicted"/>
<gene>
    <name evidence="2" type="ORF">SAMN04489751_0428</name>
</gene>
<dbReference type="Gene3D" id="2.30.29.50">
    <property type="entry name" value="Bacterial Pleckstrin homology domain"/>
    <property type="match status" value="1"/>
</dbReference>
<evidence type="ECO:0000313" key="3">
    <source>
        <dbReference type="Proteomes" id="UP000199700"/>
    </source>
</evidence>
<protein>
    <submittedName>
        <fullName evidence="2">PH domain-containing protein</fullName>
    </submittedName>
</protein>
<feature type="domain" description="Bacterial Pleckstrin homology" evidence="1">
    <location>
        <begin position="20"/>
        <end position="125"/>
    </location>
</feature>
<reference evidence="2" key="1">
    <citation type="submission" date="2016-10" db="EMBL/GenBank/DDBJ databases">
        <authorList>
            <person name="Varghese N."/>
            <person name="Submissions S."/>
        </authorList>
    </citation>
    <scope>NUCLEOTIDE SEQUENCE [LARGE SCALE GENOMIC DNA]</scope>
    <source>
        <strain evidence="2">DSM 22082</strain>
    </source>
</reference>
<accession>A0A1H1LVP2</accession>